<name>A0A1I3LA37_9ACTN</name>
<feature type="compositionally biased region" description="Low complexity" evidence="1">
    <location>
        <begin position="218"/>
        <end position="227"/>
    </location>
</feature>
<evidence type="ECO:0000256" key="1">
    <source>
        <dbReference type="SAM" id="MobiDB-lite"/>
    </source>
</evidence>
<organism evidence="2 3">
    <name type="scientific">Nocardioides psychrotolerans</name>
    <dbReference type="NCBI Taxonomy" id="1005945"/>
    <lineage>
        <taxon>Bacteria</taxon>
        <taxon>Bacillati</taxon>
        <taxon>Actinomycetota</taxon>
        <taxon>Actinomycetes</taxon>
        <taxon>Propionibacteriales</taxon>
        <taxon>Nocardioidaceae</taxon>
        <taxon>Nocardioides</taxon>
    </lineage>
</organism>
<protein>
    <recommendedName>
        <fullName evidence="4">HNH nuclease domain-containing protein</fullName>
    </recommendedName>
</protein>
<feature type="region of interest" description="Disordered" evidence="1">
    <location>
        <begin position="150"/>
        <end position="255"/>
    </location>
</feature>
<evidence type="ECO:0000313" key="3">
    <source>
        <dbReference type="Proteomes" id="UP000198649"/>
    </source>
</evidence>
<feature type="compositionally biased region" description="Basic residues" evidence="1">
    <location>
        <begin position="228"/>
        <end position="255"/>
    </location>
</feature>
<reference evidence="2 3" key="1">
    <citation type="submission" date="2016-10" db="EMBL/GenBank/DDBJ databases">
        <authorList>
            <person name="de Groot N.N."/>
        </authorList>
    </citation>
    <scope>NUCLEOTIDE SEQUENCE [LARGE SCALE GENOMIC DNA]</scope>
    <source>
        <strain evidence="2 3">CGMCC 1.11156</strain>
    </source>
</reference>
<dbReference type="EMBL" id="FOQG01000013">
    <property type="protein sequence ID" value="SFI81326.1"/>
    <property type="molecule type" value="Genomic_DNA"/>
</dbReference>
<dbReference type="Gene3D" id="1.10.30.50">
    <property type="match status" value="1"/>
</dbReference>
<dbReference type="AlphaFoldDB" id="A0A1I3LA37"/>
<dbReference type="Proteomes" id="UP000198649">
    <property type="component" value="Unassembled WGS sequence"/>
</dbReference>
<feature type="compositionally biased region" description="Polar residues" evidence="1">
    <location>
        <begin position="150"/>
        <end position="161"/>
    </location>
</feature>
<evidence type="ECO:0008006" key="4">
    <source>
        <dbReference type="Google" id="ProtNLM"/>
    </source>
</evidence>
<gene>
    <name evidence="2" type="ORF">SAMN05216561_11370</name>
</gene>
<dbReference type="STRING" id="1005945.SAMN05216561_11370"/>
<dbReference type="InterPro" id="IPR003615">
    <property type="entry name" value="HNH_nuc"/>
</dbReference>
<proteinExistence type="predicted"/>
<keyword evidence="3" id="KW-1185">Reference proteome</keyword>
<accession>A0A1I3LA37</accession>
<evidence type="ECO:0000313" key="2">
    <source>
        <dbReference type="EMBL" id="SFI81326.1"/>
    </source>
</evidence>
<sequence>MLHVHLAEAALVGGGSTDGCLVRVENTRSRIWADRVRDWCASPDAHVVVRPVIDLADHVHVGGYEIPDRLRVQRELLDHHCVFPWCTRTARSCGIDHITPRDQSGTTCSCNTAPLCRGHHRAKTHSGWDDDAIDDGVLCGDHRTGCSSAAMTTAAPRSTSLRPPHPARPESSAPQPAAGGGHRHVRPQPRPDDGATGEVLTHPLRENLPGPRHHRPQDTASPAATASPRRRRRQQPVRSRPPRPRRHRLRHRDQP</sequence>
<dbReference type="CDD" id="cd00085">
    <property type="entry name" value="HNHc"/>
    <property type="match status" value="1"/>
</dbReference>